<evidence type="ECO:0000313" key="2">
    <source>
        <dbReference type="Proteomes" id="UP001177260"/>
    </source>
</evidence>
<reference evidence="1 2" key="1">
    <citation type="journal article" date="2023" name="ACS Omega">
        <title>Identification of the Neoaspergillic Acid Biosynthesis Gene Cluster by Establishing an In Vitro CRISPR-Ribonucleoprotein Genetic System in Aspergillus melleus.</title>
        <authorList>
            <person name="Yuan B."/>
            <person name="Grau M.F."/>
            <person name="Murata R.M."/>
            <person name="Torok T."/>
            <person name="Venkateswaran K."/>
            <person name="Stajich J.E."/>
            <person name="Wang C.C.C."/>
        </authorList>
    </citation>
    <scope>NUCLEOTIDE SEQUENCE [LARGE SCALE GENOMIC DNA]</scope>
    <source>
        <strain evidence="1 2">IMV 1140</strain>
    </source>
</reference>
<organism evidence="1 2">
    <name type="scientific">Aspergillus melleus</name>
    <dbReference type="NCBI Taxonomy" id="138277"/>
    <lineage>
        <taxon>Eukaryota</taxon>
        <taxon>Fungi</taxon>
        <taxon>Dikarya</taxon>
        <taxon>Ascomycota</taxon>
        <taxon>Pezizomycotina</taxon>
        <taxon>Eurotiomycetes</taxon>
        <taxon>Eurotiomycetidae</taxon>
        <taxon>Eurotiales</taxon>
        <taxon>Aspergillaceae</taxon>
        <taxon>Aspergillus</taxon>
        <taxon>Aspergillus subgen. Circumdati</taxon>
    </lineage>
</organism>
<sequence>MQQIRKTKAQIRGRPQTLSAVSQQIDNIFETVTLIAEEENLHTANVQQQLFALTGVADELRAYFDKLSAEQHEGRVRQFFHALKSADDEDQELVAISGRLDDARSELLVRISVAQVGLIGDLHAGFSVAVDVLMGTNSKCKRVLGEDL</sequence>
<dbReference type="Proteomes" id="UP001177260">
    <property type="component" value="Unassembled WGS sequence"/>
</dbReference>
<protein>
    <submittedName>
        <fullName evidence="1">Uncharacterized protein</fullName>
    </submittedName>
</protein>
<name>A0ACC3ALI7_9EURO</name>
<proteinExistence type="predicted"/>
<gene>
    <name evidence="1" type="ORF">N8T08_003215</name>
</gene>
<comment type="caution">
    <text evidence="1">The sequence shown here is derived from an EMBL/GenBank/DDBJ whole genome shotgun (WGS) entry which is preliminary data.</text>
</comment>
<accession>A0ACC3ALI7</accession>
<feature type="non-terminal residue" evidence="1">
    <location>
        <position position="148"/>
    </location>
</feature>
<evidence type="ECO:0000313" key="1">
    <source>
        <dbReference type="EMBL" id="KAK1138263.1"/>
    </source>
</evidence>
<keyword evidence="2" id="KW-1185">Reference proteome</keyword>
<dbReference type="EMBL" id="JAOPJF010000184">
    <property type="protein sequence ID" value="KAK1138263.1"/>
    <property type="molecule type" value="Genomic_DNA"/>
</dbReference>